<evidence type="ECO:0000313" key="8">
    <source>
        <dbReference type="EMBL" id="PWE21117.1"/>
    </source>
</evidence>
<dbReference type="Pfam" id="PF02321">
    <property type="entry name" value="OEP"/>
    <property type="match status" value="2"/>
</dbReference>
<evidence type="ECO:0000256" key="7">
    <source>
        <dbReference type="ARBA" id="ARBA00023237"/>
    </source>
</evidence>
<dbReference type="InterPro" id="IPR051906">
    <property type="entry name" value="TolC-like"/>
</dbReference>
<dbReference type="GO" id="GO:1990281">
    <property type="term" value="C:efflux pump complex"/>
    <property type="evidence" value="ECO:0007669"/>
    <property type="project" value="TreeGrafter"/>
</dbReference>
<dbReference type="SUPFAM" id="SSF56954">
    <property type="entry name" value="Outer membrane efflux proteins (OEP)"/>
    <property type="match status" value="1"/>
</dbReference>
<evidence type="ECO:0000256" key="2">
    <source>
        <dbReference type="ARBA" id="ARBA00007613"/>
    </source>
</evidence>
<evidence type="ECO:0000256" key="1">
    <source>
        <dbReference type="ARBA" id="ARBA00004442"/>
    </source>
</evidence>
<dbReference type="EMBL" id="QEYI01000004">
    <property type="protein sequence ID" value="PWE21117.1"/>
    <property type="molecule type" value="Genomic_DNA"/>
</dbReference>
<evidence type="ECO:0000256" key="3">
    <source>
        <dbReference type="ARBA" id="ARBA00022448"/>
    </source>
</evidence>
<dbReference type="PANTHER" id="PTHR30026:SF20">
    <property type="entry name" value="OUTER MEMBRANE PROTEIN TOLC"/>
    <property type="match status" value="1"/>
</dbReference>
<comment type="subcellular location">
    <subcellularLocation>
        <location evidence="1">Cell outer membrane</location>
    </subcellularLocation>
</comment>
<dbReference type="AlphaFoldDB" id="A0A2U2C047"/>
<evidence type="ECO:0000256" key="4">
    <source>
        <dbReference type="ARBA" id="ARBA00022452"/>
    </source>
</evidence>
<evidence type="ECO:0000313" key="9">
    <source>
        <dbReference type="Proteomes" id="UP000245014"/>
    </source>
</evidence>
<name>A0A2U2C047_9BACT</name>
<dbReference type="GO" id="GO:0009279">
    <property type="term" value="C:cell outer membrane"/>
    <property type="evidence" value="ECO:0007669"/>
    <property type="project" value="UniProtKB-SubCell"/>
</dbReference>
<evidence type="ECO:0000256" key="5">
    <source>
        <dbReference type="ARBA" id="ARBA00022692"/>
    </source>
</evidence>
<dbReference type="InterPro" id="IPR003423">
    <property type="entry name" value="OMP_efflux"/>
</dbReference>
<accession>A0A2U2C047</accession>
<comment type="caution">
    <text evidence="8">The sequence shown here is derived from an EMBL/GenBank/DDBJ whole genome shotgun (WGS) entry which is preliminary data.</text>
</comment>
<dbReference type="Gene3D" id="1.20.1600.10">
    <property type="entry name" value="Outer membrane efflux proteins (OEP)"/>
    <property type="match status" value="1"/>
</dbReference>
<gene>
    <name evidence="8" type="ORF">DF188_06300</name>
</gene>
<keyword evidence="6" id="KW-0472">Membrane</keyword>
<keyword evidence="7" id="KW-0998">Cell outer membrane</keyword>
<keyword evidence="4" id="KW-1134">Transmembrane beta strand</keyword>
<dbReference type="GO" id="GO:0015562">
    <property type="term" value="F:efflux transmembrane transporter activity"/>
    <property type="evidence" value="ECO:0007669"/>
    <property type="project" value="InterPro"/>
</dbReference>
<organism evidence="8 9">
    <name type="scientific">Aliarcobacter skirrowii</name>
    <dbReference type="NCBI Taxonomy" id="28200"/>
    <lineage>
        <taxon>Bacteria</taxon>
        <taxon>Pseudomonadati</taxon>
        <taxon>Campylobacterota</taxon>
        <taxon>Epsilonproteobacteria</taxon>
        <taxon>Campylobacterales</taxon>
        <taxon>Arcobacteraceae</taxon>
        <taxon>Aliarcobacter</taxon>
    </lineage>
</organism>
<comment type="similarity">
    <text evidence="2">Belongs to the outer membrane factor (OMF) (TC 1.B.17) family.</text>
</comment>
<sequence length="449" mass="51402">MKKILFLISFYSTLFSQTISFDELLTQTLENSKDLQKQKIDIDIAKTNSDYLTGVQTGKLYLSSEVSRTNHSGYVFNSKLSSREATFRDFGFSQMSEGINTAPKDLNYPDDRTNINSKIVYDIPLFMGFSIQNYKDIAKLQEKANEILYNLNEKNLELEVLKAYNSSVLAKDFVKTLQKAKQSVEFIANGAVKFHENGLVTKLDVNEAKLYLLNIESQLLQAQNNFDLSIAYLKFLSSNEKIKDVEDLKSLELTLNEFEKLYETALLNRDEKALQNIEIEANSKNIKAKQGSYYPTIFSRLEYGYNDNNFTASSDKDYYMAFLGVNLTLFDQTRSSQLEKSKLELLKAKLDMQKLDDGIKLELQEAILNLNSKQKTVETNAKSLELAQEVLEQAKLQYKNRLISMTTLLAQETNFRKTQTLLLNARYETSLAKAKLKQVLGFNLTKDTK</sequence>
<evidence type="ECO:0000256" key="6">
    <source>
        <dbReference type="ARBA" id="ARBA00023136"/>
    </source>
</evidence>
<dbReference type="Proteomes" id="UP000245014">
    <property type="component" value="Unassembled WGS sequence"/>
</dbReference>
<dbReference type="PANTHER" id="PTHR30026">
    <property type="entry name" value="OUTER MEMBRANE PROTEIN TOLC"/>
    <property type="match status" value="1"/>
</dbReference>
<dbReference type="GO" id="GO:0015288">
    <property type="term" value="F:porin activity"/>
    <property type="evidence" value="ECO:0007669"/>
    <property type="project" value="TreeGrafter"/>
</dbReference>
<proteinExistence type="inferred from homology"/>
<dbReference type="STRING" id="28200.GCA_001572935_01853"/>
<keyword evidence="5" id="KW-0812">Transmembrane</keyword>
<protein>
    <submittedName>
        <fullName evidence="8">TolC family protein</fullName>
    </submittedName>
</protein>
<keyword evidence="3" id="KW-0813">Transport</keyword>
<dbReference type="RefSeq" id="WP_109065301.1">
    <property type="nucleotide sequence ID" value="NZ_QEYG01000002.1"/>
</dbReference>
<reference evidence="8 9" key="1">
    <citation type="submission" date="2018-05" db="EMBL/GenBank/DDBJ databases">
        <title>Antimicrobial susceptibility testing and genomic analysis of Arcobacter skirrowii strains and one Arcobacter butzleri isolated from German poultry farms.</title>
        <authorList>
            <person name="Haenel I."/>
            <person name="Hotzel H."/>
            <person name="Tomaso H."/>
            <person name="Busch A."/>
        </authorList>
    </citation>
    <scope>NUCLEOTIDE SEQUENCE [LARGE SCALE GENOMIC DNA]</scope>
    <source>
        <strain evidence="9">v</strain>
    </source>
</reference>